<sequence length="140" mass="15017">MSAAAKLPQGTTAWFEMVGTLMCAAASRAGFAPDLNWSLVERYSDGVTLPNGRIQGIRFAIVNGAPSFDVGVDKDERGDVTIEVSAAAARELNLICTADPAYVIARDRATRLRQIRVNGDLSPMADWLDAIHDSIVDHTG</sequence>
<organism evidence="1 2">
    <name type="scientific">Azospirillum rugosum</name>
    <dbReference type="NCBI Taxonomy" id="416170"/>
    <lineage>
        <taxon>Bacteria</taxon>
        <taxon>Pseudomonadati</taxon>
        <taxon>Pseudomonadota</taxon>
        <taxon>Alphaproteobacteria</taxon>
        <taxon>Rhodospirillales</taxon>
        <taxon>Azospirillaceae</taxon>
        <taxon>Azospirillum</taxon>
    </lineage>
</organism>
<dbReference type="Proteomes" id="UP000781958">
    <property type="component" value="Unassembled WGS sequence"/>
</dbReference>
<evidence type="ECO:0000313" key="2">
    <source>
        <dbReference type="Proteomes" id="UP000781958"/>
    </source>
</evidence>
<accession>A0ABS4SLB6</accession>
<proteinExistence type="predicted"/>
<reference evidence="1 2" key="1">
    <citation type="submission" date="2021-03" db="EMBL/GenBank/DDBJ databases">
        <title>Genomic Encyclopedia of Type Strains, Phase III (KMG-III): the genomes of soil and plant-associated and newly described type strains.</title>
        <authorList>
            <person name="Whitman W."/>
        </authorList>
    </citation>
    <scope>NUCLEOTIDE SEQUENCE [LARGE SCALE GENOMIC DNA]</scope>
    <source>
        <strain evidence="1 2">IMMIB AFH-6</strain>
    </source>
</reference>
<dbReference type="RefSeq" id="WP_209767286.1">
    <property type="nucleotide sequence ID" value="NZ_JAGINP010000010.1"/>
</dbReference>
<keyword evidence="2" id="KW-1185">Reference proteome</keyword>
<evidence type="ECO:0008006" key="3">
    <source>
        <dbReference type="Google" id="ProtNLM"/>
    </source>
</evidence>
<comment type="caution">
    <text evidence="1">The sequence shown here is derived from an EMBL/GenBank/DDBJ whole genome shotgun (WGS) entry which is preliminary data.</text>
</comment>
<evidence type="ECO:0000313" key="1">
    <source>
        <dbReference type="EMBL" id="MBP2293358.1"/>
    </source>
</evidence>
<dbReference type="EMBL" id="JAGINP010000010">
    <property type="protein sequence ID" value="MBP2293358.1"/>
    <property type="molecule type" value="Genomic_DNA"/>
</dbReference>
<protein>
    <recommendedName>
        <fullName evidence="3">SCP-2 sterol transfer family protein</fullName>
    </recommendedName>
</protein>
<gene>
    <name evidence="1" type="ORF">J2851_003141</name>
</gene>
<name>A0ABS4SLB6_9PROT</name>